<dbReference type="InterPro" id="IPR010255">
    <property type="entry name" value="Haem_peroxidase_sf"/>
</dbReference>
<dbReference type="EMBL" id="KQ964245">
    <property type="protein sequence ID" value="KXJ97284.1"/>
    <property type="molecule type" value="Genomic_DNA"/>
</dbReference>
<feature type="binding site" evidence="9">
    <location>
        <position position="142"/>
    </location>
    <ligand>
        <name>Ca(2+)</name>
        <dbReference type="ChEBI" id="CHEBI:29108"/>
        <label>1</label>
    </ligand>
</feature>
<sequence>MRLSSKFIALASATGTLAYPGMGQVMDEIKARDEMMQGRSIELIGDLVSGAYSPVGQAIKGVLEGFGIAVADKTQYKAPGGLGSDACKADELCVWKHLADEMYAVMSDAEGCTDLGRAAIRLGFHDAAAWDKESTWGGADGSILLATGELGRSENFGLERIGRQTVIWYNKFKPHGAGMADIIQLGANVGVVACPDGPRIRTFIGRVDSDRAGPDGKLPAVTADAQSLVDLFAAKSFTATDLVALVGAHTASKQRFVDPALAGKPQDSTPHYWDTDFYSQTLQAAQGTNATTATNSPDSDIFVFESDKNLALHARTKVQWAIFAGKLGKPTWALAYASSYFRMSLLGVKNINGLKEISKVLPLTRT</sequence>
<keyword evidence="9 12" id="KW-0106">Calcium</keyword>
<evidence type="ECO:0000256" key="7">
    <source>
        <dbReference type="ARBA" id="ARBA00023180"/>
    </source>
</evidence>
<evidence type="ECO:0000256" key="9">
    <source>
        <dbReference type="PIRSR" id="PIRSR601621-2"/>
    </source>
</evidence>
<dbReference type="InterPro" id="IPR019794">
    <property type="entry name" value="Peroxidases_AS"/>
</dbReference>
<feature type="binding site" evidence="9">
    <location>
        <position position="274"/>
    </location>
    <ligand>
        <name>Ca(2+)</name>
        <dbReference type="ChEBI" id="CHEBI:29108"/>
        <label>2</label>
    </ligand>
</feature>
<evidence type="ECO:0000256" key="11">
    <source>
        <dbReference type="PIRSR" id="PIRSR601621-4"/>
    </source>
</evidence>
<keyword evidence="6 9" id="KW-0408">Iron</keyword>
<dbReference type="GO" id="GO:0042744">
    <property type="term" value="P:hydrogen peroxide catabolic process"/>
    <property type="evidence" value="ECO:0007669"/>
    <property type="project" value="TreeGrafter"/>
</dbReference>
<dbReference type="AlphaFoldDB" id="A0A136JJF5"/>
<evidence type="ECO:0000256" key="4">
    <source>
        <dbReference type="ARBA" id="ARBA00022723"/>
    </source>
</evidence>
<evidence type="ECO:0000256" key="8">
    <source>
        <dbReference type="PIRSR" id="PIRSR601621-1"/>
    </source>
</evidence>
<dbReference type="GO" id="GO:0000302">
    <property type="term" value="P:response to reactive oxygen species"/>
    <property type="evidence" value="ECO:0007669"/>
    <property type="project" value="TreeGrafter"/>
</dbReference>
<evidence type="ECO:0000256" key="12">
    <source>
        <dbReference type="RuleBase" id="RU363051"/>
    </source>
</evidence>
<accession>A0A136JJF5</accession>
<dbReference type="InterPro" id="IPR002016">
    <property type="entry name" value="Haem_peroxidase"/>
</dbReference>
<proteinExistence type="inferred from homology"/>
<comment type="cofactor">
    <cofactor evidence="9 12">
        <name>Ca(2+)</name>
        <dbReference type="ChEBI" id="CHEBI:29108"/>
    </cofactor>
    <text evidence="9 12">Binds 2 calcium ions per subunit.</text>
</comment>
<keyword evidence="5 12" id="KW-0560">Oxidoreductase</keyword>
<dbReference type="STRING" id="196109.A0A136JJF5"/>
<reference evidence="15" key="1">
    <citation type="submission" date="2016-02" db="EMBL/GenBank/DDBJ databases">
        <title>Draft genome sequence of Microdochium bolleyi, a fungal endophyte of beachgrass.</title>
        <authorList>
            <consortium name="DOE Joint Genome Institute"/>
            <person name="David A.S."/>
            <person name="May G."/>
            <person name="Haridas S."/>
            <person name="Lim J."/>
            <person name="Wang M."/>
            <person name="Labutti K."/>
            <person name="Lipzen A."/>
            <person name="Barry K."/>
            <person name="Grigoriev I.V."/>
        </authorList>
    </citation>
    <scope>NUCLEOTIDE SEQUENCE [LARGE SCALE GENOMIC DNA]</scope>
    <source>
        <strain evidence="15">J235TASD1</strain>
    </source>
</reference>
<dbReference type="Gene3D" id="1.10.420.10">
    <property type="entry name" value="Peroxidase, domain 2"/>
    <property type="match status" value="1"/>
</dbReference>
<keyword evidence="3 9" id="KW-0349">Heme</keyword>
<dbReference type="GO" id="GO:0046872">
    <property type="term" value="F:metal ion binding"/>
    <property type="evidence" value="ECO:0007669"/>
    <property type="project" value="UniProtKB-UniRule"/>
</dbReference>
<evidence type="ECO:0000256" key="1">
    <source>
        <dbReference type="ARBA" id="ARBA00006089"/>
    </source>
</evidence>
<dbReference type="PROSITE" id="PS00436">
    <property type="entry name" value="PEROXIDASE_2"/>
    <property type="match status" value="1"/>
</dbReference>
<evidence type="ECO:0000259" key="13">
    <source>
        <dbReference type="PROSITE" id="PS50873"/>
    </source>
</evidence>
<keyword evidence="2 12" id="KW-0575">Peroxidase</keyword>
<evidence type="ECO:0000313" key="14">
    <source>
        <dbReference type="EMBL" id="KXJ97284.1"/>
    </source>
</evidence>
<dbReference type="InParanoid" id="A0A136JJF5"/>
<dbReference type="OrthoDB" id="2113341at2759"/>
<dbReference type="PANTHER" id="PTHR31356:SF66">
    <property type="entry name" value="CATALASE-PEROXIDASE"/>
    <property type="match status" value="1"/>
</dbReference>
<dbReference type="InterPro" id="IPR044831">
    <property type="entry name" value="Ccp1-like"/>
</dbReference>
<dbReference type="PANTHER" id="PTHR31356">
    <property type="entry name" value="THYLAKOID LUMENAL 29 KDA PROTEIN, CHLOROPLASTIC-RELATED"/>
    <property type="match status" value="1"/>
</dbReference>
<comment type="similarity">
    <text evidence="1 12">Belongs to the peroxidase family. Ligninase subfamily.</text>
</comment>
<dbReference type="GO" id="GO:0020037">
    <property type="term" value="F:heme binding"/>
    <property type="evidence" value="ECO:0007669"/>
    <property type="project" value="UniProtKB-UniRule"/>
</dbReference>
<keyword evidence="12" id="KW-0732">Signal</keyword>
<dbReference type="GO" id="GO:0034599">
    <property type="term" value="P:cellular response to oxidative stress"/>
    <property type="evidence" value="ECO:0007669"/>
    <property type="project" value="InterPro"/>
</dbReference>
<feature type="domain" description="Plant heme peroxidase family profile" evidence="13">
    <location>
        <begin position="138"/>
        <end position="250"/>
    </location>
</feature>
<protein>
    <recommendedName>
        <fullName evidence="12">Peroxidase</fullName>
        <ecNumber evidence="12">1.11.1.-</ecNumber>
    </recommendedName>
</protein>
<evidence type="ECO:0000256" key="10">
    <source>
        <dbReference type="PIRSR" id="PIRSR601621-3"/>
    </source>
</evidence>
<feature type="binding site" evidence="9">
    <location>
        <position position="267"/>
    </location>
    <ligand>
        <name>Ca(2+)</name>
        <dbReference type="ChEBI" id="CHEBI:29108"/>
        <label>2</label>
    </ligand>
</feature>
<name>A0A136JJF5_9PEZI</name>
<feature type="active site" description="Proton acceptor" evidence="8">
    <location>
        <position position="125"/>
    </location>
</feature>
<dbReference type="SUPFAM" id="SSF48113">
    <property type="entry name" value="Heme-dependent peroxidases"/>
    <property type="match status" value="1"/>
</dbReference>
<evidence type="ECO:0000256" key="3">
    <source>
        <dbReference type="ARBA" id="ARBA00022617"/>
    </source>
</evidence>
<evidence type="ECO:0000256" key="5">
    <source>
        <dbReference type="ARBA" id="ARBA00023002"/>
    </source>
</evidence>
<feature type="site" description="Transition state stabilizer" evidence="10">
    <location>
        <position position="121"/>
    </location>
</feature>
<keyword evidence="11" id="KW-1015">Disulfide bond</keyword>
<feature type="binding site" description="axial binding residue" evidence="9">
    <location>
        <position position="249"/>
    </location>
    <ligand>
        <name>heme b</name>
        <dbReference type="ChEBI" id="CHEBI:60344"/>
    </ligand>
    <ligandPart>
        <name>Fe</name>
        <dbReference type="ChEBI" id="CHEBI:18248"/>
    </ligandPart>
</feature>
<dbReference type="Gene3D" id="1.10.520.10">
    <property type="match status" value="1"/>
</dbReference>
<feature type="disulfide bond" evidence="11">
    <location>
        <begin position="112"/>
        <end position="194"/>
    </location>
</feature>
<dbReference type="Pfam" id="PF00141">
    <property type="entry name" value="peroxidase"/>
    <property type="match status" value="1"/>
</dbReference>
<feature type="binding site" evidence="9">
    <location>
        <position position="140"/>
    </location>
    <ligand>
        <name>Ca(2+)</name>
        <dbReference type="ChEBI" id="CHEBI:29108"/>
        <label>1</label>
    </ligand>
</feature>
<feature type="binding site" evidence="9">
    <location>
        <position position="269"/>
    </location>
    <ligand>
        <name>Ca(2+)</name>
        <dbReference type="ChEBI" id="CHEBI:29108"/>
        <label>2</label>
    </ligand>
</feature>
<dbReference type="PRINTS" id="PR00458">
    <property type="entry name" value="PEROXIDASE"/>
</dbReference>
<dbReference type="GO" id="GO:0004601">
    <property type="term" value="F:peroxidase activity"/>
    <property type="evidence" value="ECO:0007669"/>
    <property type="project" value="UniProtKB-KW"/>
</dbReference>
<evidence type="ECO:0000313" key="15">
    <source>
        <dbReference type="Proteomes" id="UP000070501"/>
    </source>
</evidence>
<dbReference type="InterPro" id="IPR001621">
    <property type="entry name" value="Ligninase"/>
</dbReference>
<evidence type="ECO:0000256" key="2">
    <source>
        <dbReference type="ARBA" id="ARBA00022559"/>
    </source>
</evidence>
<comment type="cofactor">
    <cofactor evidence="9">
        <name>heme b</name>
        <dbReference type="ChEBI" id="CHEBI:60344"/>
    </cofactor>
    <text evidence="9">Binds 1 heme b (iron(II)-protoporphyrin IX) group per subunit.</text>
</comment>
<dbReference type="PROSITE" id="PS50873">
    <property type="entry name" value="PEROXIDASE_4"/>
    <property type="match status" value="1"/>
</dbReference>
<keyword evidence="7" id="KW-0325">Glycoprotein</keyword>
<feature type="signal peptide" evidence="12">
    <location>
        <begin position="1"/>
        <end position="18"/>
    </location>
</feature>
<feature type="chain" id="PRO_5007230182" description="Peroxidase" evidence="12">
    <location>
        <begin position="19"/>
        <end position="366"/>
    </location>
</feature>
<feature type="binding site" evidence="9">
    <location>
        <position position="250"/>
    </location>
    <ligand>
        <name>Ca(2+)</name>
        <dbReference type="ChEBI" id="CHEBI:29108"/>
        <label>2</label>
    </ligand>
</feature>
<dbReference type="EC" id="1.11.1.-" evidence="12"/>
<evidence type="ECO:0000256" key="6">
    <source>
        <dbReference type="ARBA" id="ARBA00023004"/>
    </source>
</evidence>
<gene>
    <name evidence="14" type="ORF">Micbo1qcDRAFT_211539</name>
</gene>
<feature type="binding site" evidence="9">
    <location>
        <position position="138"/>
    </location>
    <ligand>
        <name>Ca(2+)</name>
        <dbReference type="ChEBI" id="CHEBI:29108"/>
        <label>1</label>
    </ligand>
</feature>
<dbReference type="PRINTS" id="PR00462">
    <property type="entry name" value="LIGNINASE"/>
</dbReference>
<keyword evidence="15" id="KW-1185">Reference proteome</keyword>
<dbReference type="Proteomes" id="UP000070501">
    <property type="component" value="Unassembled WGS sequence"/>
</dbReference>
<organism evidence="14 15">
    <name type="scientific">Microdochium bolleyi</name>
    <dbReference type="NCBI Taxonomy" id="196109"/>
    <lineage>
        <taxon>Eukaryota</taxon>
        <taxon>Fungi</taxon>
        <taxon>Dikarya</taxon>
        <taxon>Ascomycota</taxon>
        <taxon>Pezizomycotina</taxon>
        <taxon>Sordariomycetes</taxon>
        <taxon>Xylariomycetidae</taxon>
        <taxon>Xylariales</taxon>
        <taxon>Microdochiaceae</taxon>
        <taxon>Microdochium</taxon>
    </lineage>
</organism>
<feature type="binding site" evidence="9">
    <location>
        <position position="126"/>
    </location>
    <ligand>
        <name>Ca(2+)</name>
        <dbReference type="ChEBI" id="CHEBI:29108"/>
        <label>1</label>
    </ligand>
</feature>
<keyword evidence="4 9" id="KW-0479">Metal-binding</keyword>